<dbReference type="PANTHER" id="PTHR34699">
    <property type="match status" value="1"/>
</dbReference>
<dbReference type="GO" id="GO:0046872">
    <property type="term" value="F:metal ion binding"/>
    <property type="evidence" value="ECO:0007669"/>
    <property type="project" value="UniProtKB-KW"/>
</dbReference>
<dbReference type="EMBL" id="VBAP01000007">
    <property type="protein sequence ID" value="TMI77017.1"/>
    <property type="molecule type" value="Genomic_DNA"/>
</dbReference>
<dbReference type="GO" id="GO:0009117">
    <property type="term" value="P:nucleotide metabolic process"/>
    <property type="evidence" value="ECO:0007669"/>
    <property type="project" value="UniProtKB-KW"/>
</dbReference>
<evidence type="ECO:0000256" key="10">
    <source>
        <dbReference type="ARBA" id="ARBA00048174"/>
    </source>
</evidence>
<organism evidence="14 15">
    <name type="scientific">Candidatus Segetimicrobium genomatis</name>
    <dbReference type="NCBI Taxonomy" id="2569760"/>
    <lineage>
        <taxon>Bacteria</taxon>
        <taxon>Bacillati</taxon>
        <taxon>Candidatus Sysuimicrobiota</taxon>
        <taxon>Candidatus Sysuimicrobiia</taxon>
        <taxon>Candidatus Sysuimicrobiales</taxon>
        <taxon>Candidatus Segetimicrobiaceae</taxon>
        <taxon>Candidatus Segetimicrobium</taxon>
    </lineage>
</organism>
<feature type="domain" description="Non-canonical purine NTP phosphatase/PRRC1" evidence="13">
    <location>
        <begin position="8"/>
        <end position="168"/>
    </location>
</feature>
<reference evidence="14 15" key="1">
    <citation type="journal article" date="2019" name="Nat. Microbiol.">
        <title>Mediterranean grassland soil C-N compound turnover is dependent on rainfall and depth, and is mediated by genomically divergent microorganisms.</title>
        <authorList>
            <person name="Diamond S."/>
            <person name="Andeer P.F."/>
            <person name="Li Z."/>
            <person name="Crits-Christoph A."/>
            <person name="Burstein D."/>
            <person name="Anantharaman K."/>
            <person name="Lane K.R."/>
            <person name="Thomas B.C."/>
            <person name="Pan C."/>
            <person name="Northen T.R."/>
            <person name="Banfield J.F."/>
        </authorList>
    </citation>
    <scope>NUCLEOTIDE SEQUENCE [LARGE SCALE GENOMIC DNA]</scope>
    <source>
        <strain evidence="14">NP_8</strain>
    </source>
</reference>
<evidence type="ECO:0000256" key="3">
    <source>
        <dbReference type="ARBA" id="ARBA00022723"/>
    </source>
</evidence>
<protein>
    <recommendedName>
        <fullName evidence="9">inosine/xanthosine triphosphatase</fullName>
        <ecNumber evidence="9">3.6.1.73</ecNumber>
    </recommendedName>
</protein>
<dbReference type="InterPro" id="IPR029001">
    <property type="entry name" value="ITPase-like_fam"/>
</dbReference>
<evidence type="ECO:0000256" key="4">
    <source>
        <dbReference type="ARBA" id="ARBA00022741"/>
    </source>
</evidence>
<dbReference type="GO" id="GO:0000166">
    <property type="term" value="F:nucleotide binding"/>
    <property type="evidence" value="ECO:0007669"/>
    <property type="project" value="UniProtKB-KW"/>
</dbReference>
<name>A0A537J0G1_9BACT</name>
<sequence>MKIAIGSTTSESKIRATESVCARAFPHATVIPVPVASVVPAQPTNDTETIRGAFHRAREARRLADADLGVGIEGGVHQDPWGVWMCAWVAAVDRNGREGLSCGVRFQLPEWMASRALQGEELGAIVDTLLGHGNAHEEFGAIGFLTRGLLDRQAALEQAVAAALIPFLSERNADV</sequence>
<gene>
    <name evidence="14" type="ORF">E6H05_01265</name>
</gene>
<dbReference type="EC" id="3.6.1.73" evidence="9"/>
<dbReference type="FunFam" id="3.90.950.10:FF:000002">
    <property type="entry name" value="Inosine/xanthosine triphosphatase"/>
    <property type="match status" value="1"/>
</dbReference>
<keyword evidence="5" id="KW-0378">Hydrolase</keyword>
<evidence type="ECO:0000256" key="5">
    <source>
        <dbReference type="ARBA" id="ARBA00022801"/>
    </source>
</evidence>
<evidence type="ECO:0000256" key="6">
    <source>
        <dbReference type="ARBA" id="ARBA00022842"/>
    </source>
</evidence>
<dbReference type="PANTHER" id="PTHR34699:SF2">
    <property type="entry name" value="NON-CANONICAL PURINE NTP PHOSPHATASE_PRRC1 DOMAIN-CONTAINING PROTEIN"/>
    <property type="match status" value="1"/>
</dbReference>
<keyword evidence="6" id="KW-0460">Magnesium</keyword>
<comment type="cofactor">
    <cofactor evidence="1">
        <name>Mn(2+)</name>
        <dbReference type="ChEBI" id="CHEBI:29035"/>
    </cofactor>
</comment>
<keyword evidence="4" id="KW-0547">Nucleotide-binding</keyword>
<comment type="similarity">
    <text evidence="12">Belongs to the YjjX NTPase family.</text>
</comment>
<evidence type="ECO:0000259" key="13">
    <source>
        <dbReference type="Pfam" id="PF01931"/>
    </source>
</evidence>
<dbReference type="Pfam" id="PF01931">
    <property type="entry name" value="NTPase_I-T"/>
    <property type="match status" value="1"/>
</dbReference>
<evidence type="ECO:0000256" key="11">
    <source>
        <dbReference type="ARBA" id="ARBA00048781"/>
    </source>
</evidence>
<evidence type="ECO:0000313" key="14">
    <source>
        <dbReference type="EMBL" id="TMI77017.1"/>
    </source>
</evidence>
<keyword evidence="3" id="KW-0479">Metal-binding</keyword>
<dbReference type="Gene3D" id="3.90.950.10">
    <property type="match status" value="1"/>
</dbReference>
<comment type="catalytic activity">
    <reaction evidence="10">
        <text>ITP + H2O = IDP + phosphate + H(+)</text>
        <dbReference type="Rhea" id="RHEA:28330"/>
        <dbReference type="ChEBI" id="CHEBI:15377"/>
        <dbReference type="ChEBI" id="CHEBI:15378"/>
        <dbReference type="ChEBI" id="CHEBI:43474"/>
        <dbReference type="ChEBI" id="CHEBI:58280"/>
        <dbReference type="ChEBI" id="CHEBI:61402"/>
        <dbReference type="EC" id="3.6.1.73"/>
    </reaction>
</comment>
<evidence type="ECO:0000256" key="7">
    <source>
        <dbReference type="ARBA" id="ARBA00023080"/>
    </source>
</evidence>
<dbReference type="SUPFAM" id="SSF52972">
    <property type="entry name" value="ITPase-like"/>
    <property type="match status" value="1"/>
</dbReference>
<evidence type="ECO:0000256" key="9">
    <source>
        <dbReference type="ARBA" id="ARBA00038901"/>
    </source>
</evidence>
<dbReference type="GO" id="GO:0103023">
    <property type="term" value="F:ITPase activity"/>
    <property type="evidence" value="ECO:0007669"/>
    <property type="project" value="UniProtKB-EC"/>
</dbReference>
<comment type="cofactor">
    <cofactor evidence="2">
        <name>Mg(2+)</name>
        <dbReference type="ChEBI" id="CHEBI:18420"/>
    </cofactor>
</comment>
<keyword evidence="7" id="KW-0546">Nucleotide metabolism</keyword>
<evidence type="ECO:0000256" key="2">
    <source>
        <dbReference type="ARBA" id="ARBA00001946"/>
    </source>
</evidence>
<dbReference type="AlphaFoldDB" id="A0A537J0G1"/>
<keyword evidence="8" id="KW-0464">Manganese</keyword>
<dbReference type="GO" id="GO:0006772">
    <property type="term" value="P:thiamine metabolic process"/>
    <property type="evidence" value="ECO:0007669"/>
    <property type="project" value="TreeGrafter"/>
</dbReference>
<comment type="caution">
    <text evidence="14">The sequence shown here is derived from an EMBL/GenBank/DDBJ whole genome shotgun (WGS) entry which is preliminary data.</text>
</comment>
<evidence type="ECO:0000313" key="15">
    <source>
        <dbReference type="Proteomes" id="UP000318834"/>
    </source>
</evidence>
<accession>A0A537J0G1</accession>
<dbReference type="InterPro" id="IPR050299">
    <property type="entry name" value="YjjX_NTPase"/>
</dbReference>
<evidence type="ECO:0000256" key="12">
    <source>
        <dbReference type="ARBA" id="ARBA00060855"/>
    </source>
</evidence>
<dbReference type="Proteomes" id="UP000318834">
    <property type="component" value="Unassembled WGS sequence"/>
</dbReference>
<dbReference type="InterPro" id="IPR026533">
    <property type="entry name" value="NTPase/PRRC1"/>
</dbReference>
<proteinExistence type="inferred from homology"/>
<comment type="catalytic activity">
    <reaction evidence="11">
        <text>XTP + H2O = XDP + phosphate + H(+)</text>
        <dbReference type="Rhea" id="RHEA:28406"/>
        <dbReference type="ChEBI" id="CHEBI:15377"/>
        <dbReference type="ChEBI" id="CHEBI:15378"/>
        <dbReference type="ChEBI" id="CHEBI:43474"/>
        <dbReference type="ChEBI" id="CHEBI:59884"/>
        <dbReference type="ChEBI" id="CHEBI:61314"/>
        <dbReference type="EC" id="3.6.1.73"/>
    </reaction>
</comment>
<evidence type="ECO:0000256" key="1">
    <source>
        <dbReference type="ARBA" id="ARBA00001936"/>
    </source>
</evidence>
<evidence type="ECO:0000256" key="8">
    <source>
        <dbReference type="ARBA" id="ARBA00023211"/>
    </source>
</evidence>